<comment type="cofactor">
    <cofactor evidence="1">
        <name>Zn(2+)</name>
        <dbReference type="ChEBI" id="CHEBI:29105"/>
    </cofactor>
</comment>
<dbReference type="PROSITE" id="PS51747">
    <property type="entry name" value="CYT_DCMP_DEAMINASES_2"/>
    <property type="match status" value="1"/>
</dbReference>
<dbReference type="Proteomes" id="UP000885771">
    <property type="component" value="Unassembled WGS sequence"/>
</dbReference>
<dbReference type="InterPro" id="IPR016193">
    <property type="entry name" value="Cytidine_deaminase-like"/>
</dbReference>
<dbReference type="NCBIfam" id="TIGR00326">
    <property type="entry name" value="eubact_ribD"/>
    <property type="match status" value="1"/>
</dbReference>
<evidence type="ECO:0000256" key="12">
    <source>
        <dbReference type="ARBA" id="ARBA00022801"/>
    </source>
</evidence>
<evidence type="ECO:0000313" key="18">
    <source>
        <dbReference type="EMBL" id="HHM02607.1"/>
    </source>
</evidence>
<dbReference type="InterPro" id="IPR002125">
    <property type="entry name" value="CMP_dCMP_dom"/>
</dbReference>
<sequence length="282" mass="31414">MDSFHRKYMSRAVFLARKGRGRVSPNPLVGAVVVKNGRIVGEGWHARYGGPHAEPNALTLAGKEARGATMYVTLEPCSFHGKTPACAPLLLRAGLKEVFVAMQDPNPRVAGAGIRLLEEKGLRVHLGLMEEECRLLNQPFIKAMRHGLPYLMLKSAQTLDGFVARDDGASRWITGEAARKKVHRFRSEYDAVMVGIGTVLADNPRLDVRLSKGRSPARIIVDSGQNLHRELYLVQTASRLSTYYLSPPASLSAQDELIRQYRLIAVEWENSKKGWEKALRYL</sequence>
<dbReference type="EMBL" id="DRLI01000243">
    <property type="protein sequence ID" value="HHM02607.1"/>
    <property type="molecule type" value="Genomic_DNA"/>
</dbReference>
<dbReference type="GO" id="GO:0008703">
    <property type="term" value="F:5-amino-6-(5-phosphoribosylamino)uracil reductase activity"/>
    <property type="evidence" value="ECO:0007669"/>
    <property type="project" value="UniProtKB-EC"/>
</dbReference>
<comment type="function">
    <text evidence="2">Converts 2,5-diamino-6-(ribosylamino)-4(3h)-pyrimidinone 5'-phosphate into 5-amino-6-(ribosylamino)-2,4(1h,3h)-pyrimidinedione 5'-phosphate.</text>
</comment>
<keyword evidence="14" id="KW-0521">NADP</keyword>
<dbReference type="GO" id="GO:0008835">
    <property type="term" value="F:diaminohydroxyphosphoribosylaminopyrimidine deaminase activity"/>
    <property type="evidence" value="ECO:0007669"/>
    <property type="project" value="UniProtKB-EC"/>
</dbReference>
<dbReference type="PROSITE" id="PS00903">
    <property type="entry name" value="CYT_DCMP_DEAMINASES_1"/>
    <property type="match status" value="1"/>
</dbReference>
<dbReference type="AlphaFoldDB" id="A0A7V5RQ27"/>
<comment type="pathway">
    <text evidence="4">Cofactor biosynthesis; riboflavin biosynthesis; 5-amino-6-(D-ribitylamino)uracil from GTP: step 3/4.</text>
</comment>
<dbReference type="InterPro" id="IPR024072">
    <property type="entry name" value="DHFR-like_dom_sf"/>
</dbReference>
<reference evidence="18" key="1">
    <citation type="journal article" date="2020" name="mSystems">
        <title>Genome- and Community-Level Interaction Insights into Carbon Utilization and Element Cycling Functions of Hydrothermarchaeota in Hydrothermal Sediment.</title>
        <authorList>
            <person name="Zhou Z."/>
            <person name="Liu Y."/>
            <person name="Xu W."/>
            <person name="Pan J."/>
            <person name="Luo Z.H."/>
            <person name="Li M."/>
        </authorList>
    </citation>
    <scope>NUCLEOTIDE SEQUENCE [LARGE SCALE GENOMIC DNA]</scope>
    <source>
        <strain evidence="18">HyVt-460</strain>
    </source>
</reference>
<evidence type="ECO:0000256" key="2">
    <source>
        <dbReference type="ARBA" id="ARBA00002151"/>
    </source>
</evidence>
<evidence type="ECO:0000256" key="1">
    <source>
        <dbReference type="ARBA" id="ARBA00001947"/>
    </source>
</evidence>
<keyword evidence="15 18" id="KW-0560">Oxidoreductase</keyword>
<evidence type="ECO:0000256" key="9">
    <source>
        <dbReference type="ARBA" id="ARBA00019930"/>
    </source>
</evidence>
<dbReference type="PANTHER" id="PTHR38011:SF7">
    <property type="entry name" value="2,5-DIAMINO-6-RIBOSYLAMINO-4(3H)-PYRIMIDINONE 5'-PHOSPHATE REDUCTASE"/>
    <property type="match status" value="1"/>
</dbReference>
<dbReference type="InterPro" id="IPR016192">
    <property type="entry name" value="APOBEC/CMP_deaminase_Zn-bd"/>
</dbReference>
<dbReference type="SUPFAM" id="SSF53927">
    <property type="entry name" value="Cytidine deaminase-like"/>
    <property type="match status" value="1"/>
</dbReference>
<dbReference type="Gene3D" id="3.40.430.10">
    <property type="entry name" value="Dihydrofolate Reductase, subunit A"/>
    <property type="match status" value="1"/>
</dbReference>
<dbReference type="GO" id="GO:0009231">
    <property type="term" value="P:riboflavin biosynthetic process"/>
    <property type="evidence" value="ECO:0007669"/>
    <property type="project" value="UniProtKB-UniPathway"/>
</dbReference>
<evidence type="ECO:0000256" key="11">
    <source>
        <dbReference type="ARBA" id="ARBA00022723"/>
    </source>
</evidence>
<accession>A0A7V5RQ27</accession>
<dbReference type="Gene3D" id="3.40.140.10">
    <property type="entry name" value="Cytidine Deaminase, domain 2"/>
    <property type="match status" value="1"/>
</dbReference>
<keyword evidence="11" id="KW-0479">Metal-binding</keyword>
<evidence type="ECO:0000256" key="6">
    <source>
        <dbReference type="ARBA" id="ARBA00007417"/>
    </source>
</evidence>
<keyword evidence="10" id="KW-0686">Riboflavin biosynthesis</keyword>
<comment type="similarity">
    <text evidence="5">In the N-terminal section; belongs to the cytidine and deoxycytidylate deaminase family.</text>
</comment>
<dbReference type="InterPro" id="IPR002734">
    <property type="entry name" value="RibDG_C"/>
</dbReference>
<dbReference type="PANTHER" id="PTHR38011">
    <property type="entry name" value="DIHYDROFOLATE REDUCTASE FAMILY PROTEIN (AFU_ORTHOLOGUE AFUA_8G06820)"/>
    <property type="match status" value="1"/>
</dbReference>
<dbReference type="Pfam" id="PF00383">
    <property type="entry name" value="dCMP_cyt_deam_1"/>
    <property type="match status" value="1"/>
</dbReference>
<evidence type="ECO:0000256" key="5">
    <source>
        <dbReference type="ARBA" id="ARBA00005259"/>
    </source>
</evidence>
<evidence type="ECO:0000256" key="7">
    <source>
        <dbReference type="ARBA" id="ARBA00012766"/>
    </source>
</evidence>
<feature type="non-terminal residue" evidence="18">
    <location>
        <position position="282"/>
    </location>
</feature>
<dbReference type="SUPFAM" id="SSF53597">
    <property type="entry name" value="Dihydrofolate reductase-like"/>
    <property type="match status" value="1"/>
</dbReference>
<dbReference type="GO" id="GO:0008270">
    <property type="term" value="F:zinc ion binding"/>
    <property type="evidence" value="ECO:0007669"/>
    <property type="project" value="InterPro"/>
</dbReference>
<dbReference type="FunFam" id="3.40.140.10:FF:000025">
    <property type="entry name" value="Riboflavin biosynthesis protein RibD"/>
    <property type="match status" value="1"/>
</dbReference>
<dbReference type="InterPro" id="IPR004794">
    <property type="entry name" value="Eubact_RibD"/>
</dbReference>
<keyword evidence="16" id="KW-0511">Multifunctional enzyme</keyword>
<organism evidence="18">
    <name type="scientific">Caldithrix abyssi</name>
    <dbReference type="NCBI Taxonomy" id="187145"/>
    <lineage>
        <taxon>Bacteria</taxon>
        <taxon>Pseudomonadati</taxon>
        <taxon>Calditrichota</taxon>
        <taxon>Calditrichia</taxon>
        <taxon>Calditrichales</taxon>
        <taxon>Calditrichaceae</taxon>
        <taxon>Caldithrix</taxon>
    </lineage>
</organism>
<feature type="domain" description="CMP/dCMP-type deaminase" evidence="17">
    <location>
        <begin position="3"/>
        <end position="116"/>
    </location>
</feature>
<evidence type="ECO:0000256" key="10">
    <source>
        <dbReference type="ARBA" id="ARBA00022619"/>
    </source>
</evidence>
<comment type="similarity">
    <text evidence="6">In the C-terminal section; belongs to the HTP reductase family.</text>
</comment>
<dbReference type="UniPathway" id="UPA00275">
    <property type="reaction ID" value="UER00401"/>
</dbReference>
<evidence type="ECO:0000256" key="15">
    <source>
        <dbReference type="ARBA" id="ARBA00023002"/>
    </source>
</evidence>
<dbReference type="Pfam" id="PF01872">
    <property type="entry name" value="RibD_C"/>
    <property type="match status" value="1"/>
</dbReference>
<keyword evidence="12 18" id="KW-0378">Hydrolase</keyword>
<dbReference type="CDD" id="cd01284">
    <property type="entry name" value="Riboflavin_deaminase-reductase"/>
    <property type="match status" value="1"/>
</dbReference>
<evidence type="ECO:0000256" key="8">
    <source>
        <dbReference type="ARBA" id="ARBA00013173"/>
    </source>
</evidence>
<dbReference type="EC" id="1.1.1.193" evidence="8"/>
<name>A0A7V5RQ27_CALAY</name>
<dbReference type="EC" id="3.5.4.26" evidence="7"/>
<comment type="pathway">
    <text evidence="3">Cofactor biosynthesis; riboflavin biosynthesis; 5-amino-6-(D-ribitylamino)uracil from GTP: step 2/4.</text>
</comment>
<keyword evidence="13" id="KW-0862">Zinc</keyword>
<evidence type="ECO:0000256" key="13">
    <source>
        <dbReference type="ARBA" id="ARBA00022833"/>
    </source>
</evidence>
<comment type="caution">
    <text evidence="18">The sequence shown here is derived from an EMBL/GenBank/DDBJ whole genome shotgun (WGS) entry which is preliminary data.</text>
</comment>
<evidence type="ECO:0000256" key="4">
    <source>
        <dbReference type="ARBA" id="ARBA00004910"/>
    </source>
</evidence>
<evidence type="ECO:0000259" key="17">
    <source>
        <dbReference type="PROSITE" id="PS51747"/>
    </source>
</evidence>
<evidence type="ECO:0000256" key="3">
    <source>
        <dbReference type="ARBA" id="ARBA00004882"/>
    </source>
</evidence>
<proteinExistence type="inferred from homology"/>
<gene>
    <name evidence="18" type="primary">ribD</name>
    <name evidence="18" type="ORF">ENJ15_06300</name>
</gene>
<protein>
    <recommendedName>
        <fullName evidence="9">Riboflavin biosynthesis protein RibD</fullName>
        <ecNumber evidence="8">1.1.1.193</ecNumber>
        <ecNumber evidence="7">3.5.4.26</ecNumber>
    </recommendedName>
</protein>
<evidence type="ECO:0000256" key="16">
    <source>
        <dbReference type="ARBA" id="ARBA00023268"/>
    </source>
</evidence>
<dbReference type="InterPro" id="IPR050765">
    <property type="entry name" value="Riboflavin_Biosynth_HTPR"/>
</dbReference>
<evidence type="ECO:0000256" key="14">
    <source>
        <dbReference type="ARBA" id="ARBA00022857"/>
    </source>
</evidence>